<dbReference type="AlphaFoldDB" id="A0A162ZTU5"/>
<dbReference type="OrthoDB" id="9771112at2"/>
<dbReference type="Pfam" id="PF12770">
    <property type="entry name" value="CHAT"/>
    <property type="match status" value="1"/>
</dbReference>
<feature type="repeat" description="TPR" evidence="1">
    <location>
        <begin position="411"/>
        <end position="444"/>
    </location>
</feature>
<feature type="repeat" description="TPR" evidence="1">
    <location>
        <begin position="285"/>
        <end position="318"/>
    </location>
</feature>
<evidence type="ECO:0000256" key="2">
    <source>
        <dbReference type="SAM" id="Phobius"/>
    </source>
</evidence>
<evidence type="ECO:0000259" key="3">
    <source>
        <dbReference type="Pfam" id="PF12770"/>
    </source>
</evidence>
<name>A0A162ZTU5_9FLAO</name>
<protein>
    <recommendedName>
        <fullName evidence="3">CHAT domain-containing protein</fullName>
    </recommendedName>
</protein>
<feature type="repeat" description="TPR" evidence="1">
    <location>
        <begin position="160"/>
        <end position="193"/>
    </location>
</feature>
<keyword evidence="2" id="KW-1133">Transmembrane helix</keyword>
<keyword evidence="2" id="KW-0812">Transmembrane</keyword>
<dbReference type="SMART" id="SM00028">
    <property type="entry name" value="TPR"/>
    <property type="match status" value="10"/>
</dbReference>
<dbReference type="Proteomes" id="UP000076715">
    <property type="component" value="Unassembled WGS sequence"/>
</dbReference>
<evidence type="ECO:0000256" key="1">
    <source>
        <dbReference type="PROSITE-ProRule" id="PRU00339"/>
    </source>
</evidence>
<dbReference type="PROSITE" id="PS50293">
    <property type="entry name" value="TPR_REGION"/>
    <property type="match status" value="1"/>
</dbReference>
<reference evidence="4 5" key="1">
    <citation type="submission" date="2016-01" db="EMBL/GenBank/DDBJ databases">
        <title>The draft genome sequence of Aquimarina sp. RZW4-3-2.</title>
        <authorList>
            <person name="Wang Y."/>
        </authorList>
    </citation>
    <scope>NUCLEOTIDE SEQUENCE [LARGE SCALE GENOMIC DNA]</scope>
    <source>
        <strain evidence="4 5">RZW4-3-2</strain>
    </source>
</reference>
<dbReference type="InterPro" id="IPR019734">
    <property type="entry name" value="TPR_rpt"/>
</dbReference>
<gene>
    <name evidence="4" type="ORF">AWE51_10340</name>
</gene>
<feature type="repeat" description="TPR" evidence="1">
    <location>
        <begin position="369"/>
        <end position="402"/>
    </location>
</feature>
<feature type="domain" description="CHAT" evidence="3">
    <location>
        <begin position="714"/>
        <end position="1008"/>
    </location>
</feature>
<sequence>MTITPNNRLVPLLFFCLFIFSIGITNAQTSKDTLVASQNFKEADSLLRDRKYNTSIDLFENALAIYQKEKVWEKVASCHNKISENQWKNSDFEKSILNAEKALEISSKYLTKGNKEEAYAYDNIGKCYEKRALYKDAMLNYQTALEIREKLYKSIHADIAKSYHNIAIIYYRTDGLNKTIEYFKKALDINIKTKGKNNIRNVASYNNLAIMASQLGDYDGGLEYCQKGLAILNTKKNKDNLYLSGVYNTIANLNTKLGNFTTALDYTYKSLKIREKEFQNHPKLALSYTTYGNLLAEKKEYKKALEYIEKAQVIYESKLGKSHPYVAEVYFYKGNIYTKLMQYSDAIKYYNAAIAIERVSFGEDHGAVITSYQKIGIAYQKMGDYLSSLKYYQKALDLYANALGSNHPKVALMLNHIGELYFEQQDIKTALEYYSRAEKANSANVAKNNIIKNGYVDSNILVTTLKGKAKSLQKLFISNRDVNKLTLCVTTYKKLDTLINTLRHSLNNYEDKISYAKRAKEIYTEAIQGQLLYYNETGEQKYLESAVYYAEKSKSNTLKEMLSDSNAKHFSGLPVELIELEKKVKINRSFYQSKITEEYSEKTVDTIKIANYQNKLFDVNKKQDSITQVLERNYPKYYKLKYNDDIVKVSDIQRNLGDMSTLLEFFTVDNVTYAFTVSKNNIGVKKLETPKLTSQIEELKKSIISKNITNFKQKAYALYNELIYPIKDKFVGDELIVIPDGELWHLNFELLLSQNDVSENAGALSYLFKEYAITYANSANLLFNSFKEKALRDEREECLAFSFSDSINAAASKNMSLAVLRDIGDDLPGTRKEIKVISDIIDGQYYFGTEANESNFKKNATHYKILHLALHGEVDNENPENSKLFFTKSKDTIEDNLLYAHELFALDIPSELTVLSACNTGTGKIAKGEGIMSLGNAFQYAGTKSLLLSSWEVPDDTAPELMHYFYTNLKSGMNKGKALQQAKLKYLTTADRYHKAPFYWGGFYLVGDSAPIEFNTTSFWYWILGFCVLAILLIGLFYYRRKRI</sequence>
<dbReference type="PANTHER" id="PTHR10098:SF108">
    <property type="entry name" value="TETRATRICOPEPTIDE REPEAT PROTEIN 28"/>
    <property type="match status" value="1"/>
</dbReference>
<feature type="repeat" description="TPR" evidence="1">
    <location>
        <begin position="327"/>
        <end position="360"/>
    </location>
</feature>
<accession>A0A162ZTU5</accession>
<keyword evidence="1" id="KW-0802">TPR repeat</keyword>
<evidence type="ECO:0000313" key="5">
    <source>
        <dbReference type="Proteomes" id="UP000076715"/>
    </source>
</evidence>
<organism evidence="4 5">
    <name type="scientific">Aquimarina aggregata</name>
    <dbReference type="NCBI Taxonomy" id="1642818"/>
    <lineage>
        <taxon>Bacteria</taxon>
        <taxon>Pseudomonadati</taxon>
        <taxon>Bacteroidota</taxon>
        <taxon>Flavobacteriia</taxon>
        <taxon>Flavobacteriales</taxon>
        <taxon>Flavobacteriaceae</taxon>
        <taxon>Aquimarina</taxon>
    </lineage>
</organism>
<dbReference type="Pfam" id="PF13424">
    <property type="entry name" value="TPR_12"/>
    <property type="match status" value="3"/>
</dbReference>
<comment type="caution">
    <text evidence="4">The sequence shown here is derived from an EMBL/GenBank/DDBJ whole genome shotgun (WGS) entry which is preliminary data.</text>
</comment>
<dbReference type="InterPro" id="IPR011990">
    <property type="entry name" value="TPR-like_helical_dom_sf"/>
</dbReference>
<dbReference type="Gene3D" id="1.25.40.10">
    <property type="entry name" value="Tetratricopeptide repeat domain"/>
    <property type="match status" value="3"/>
</dbReference>
<feature type="repeat" description="TPR" evidence="1">
    <location>
        <begin position="118"/>
        <end position="151"/>
    </location>
</feature>
<dbReference type="PANTHER" id="PTHR10098">
    <property type="entry name" value="RAPSYN-RELATED"/>
    <property type="match status" value="1"/>
</dbReference>
<dbReference type="SUPFAM" id="SSF48452">
    <property type="entry name" value="TPR-like"/>
    <property type="match status" value="1"/>
</dbReference>
<feature type="transmembrane region" description="Helical" evidence="2">
    <location>
        <begin position="1019"/>
        <end position="1039"/>
    </location>
</feature>
<keyword evidence="5" id="KW-1185">Reference proteome</keyword>
<keyword evidence="2" id="KW-0472">Membrane</keyword>
<evidence type="ECO:0000313" key="4">
    <source>
        <dbReference type="EMBL" id="KZS40029.1"/>
    </source>
</evidence>
<dbReference type="STRING" id="1642818.AWE51_10340"/>
<dbReference type="EMBL" id="LQRT01000024">
    <property type="protein sequence ID" value="KZS40029.1"/>
    <property type="molecule type" value="Genomic_DNA"/>
</dbReference>
<dbReference type="InterPro" id="IPR024983">
    <property type="entry name" value="CHAT_dom"/>
</dbReference>
<dbReference type="RefSeq" id="WP_066316269.1">
    <property type="nucleotide sequence ID" value="NZ_LQRT01000024.1"/>
</dbReference>
<dbReference type="PROSITE" id="PS50005">
    <property type="entry name" value="TPR"/>
    <property type="match status" value="6"/>
</dbReference>
<proteinExistence type="predicted"/>